<evidence type="ECO:0000256" key="6">
    <source>
        <dbReference type="ARBA" id="ARBA00023136"/>
    </source>
</evidence>
<dbReference type="SUPFAM" id="SSF103481">
    <property type="entry name" value="Multidrug resistance efflux transporter EmrE"/>
    <property type="match status" value="2"/>
</dbReference>
<evidence type="ECO:0000313" key="9">
    <source>
        <dbReference type="EMBL" id="OAT21911.1"/>
    </source>
</evidence>
<feature type="transmembrane region" description="Helical" evidence="7">
    <location>
        <begin position="70"/>
        <end position="88"/>
    </location>
</feature>
<dbReference type="AlphaFoldDB" id="A0A198FCB1"/>
<evidence type="ECO:0000256" key="1">
    <source>
        <dbReference type="ARBA" id="ARBA00004651"/>
    </source>
</evidence>
<dbReference type="PANTHER" id="PTHR32322">
    <property type="entry name" value="INNER MEMBRANE TRANSPORTER"/>
    <property type="match status" value="1"/>
</dbReference>
<feature type="transmembrane region" description="Helical" evidence="7">
    <location>
        <begin position="220"/>
        <end position="238"/>
    </location>
</feature>
<protein>
    <submittedName>
        <fullName evidence="9">Drug/metabolite transporter (DMT) superfamily permease</fullName>
    </submittedName>
</protein>
<dbReference type="GO" id="GO:0016020">
    <property type="term" value="C:membrane"/>
    <property type="evidence" value="ECO:0007669"/>
    <property type="project" value="UniProtKB-SubCell"/>
</dbReference>
<dbReference type="PATRIC" id="fig|1354337.4.peg.3095"/>
<comment type="caution">
    <text evidence="9">The sequence shown here is derived from an EMBL/GenBank/DDBJ whole genome shotgun (WGS) entry which is preliminary data.</text>
</comment>
<reference evidence="9 10" key="1">
    <citation type="submission" date="2016-04" db="EMBL/GenBank/DDBJ databases">
        <title>ATOL: Assembling a taxonomically balanced genome-scale reconstruction of the evolutionary history of the Enterobacteriaceae.</title>
        <authorList>
            <person name="Plunkett G.III."/>
            <person name="Neeno-Eckwall E.C."/>
            <person name="Glasner J.D."/>
            <person name="Perna N.T."/>
        </authorList>
    </citation>
    <scope>NUCLEOTIDE SEQUENCE [LARGE SCALE GENOMIC DNA]</scope>
    <source>
        <strain evidence="9 10">ATCC 19692</strain>
    </source>
</reference>
<keyword evidence="6 7" id="KW-0472">Membrane</keyword>
<feature type="domain" description="EamA" evidence="8">
    <location>
        <begin position="157"/>
        <end position="291"/>
    </location>
</feature>
<dbReference type="RefSeq" id="WP_066752857.1">
    <property type="nucleotide sequence ID" value="NZ_LXEN01000152.1"/>
</dbReference>
<keyword evidence="10" id="KW-1185">Reference proteome</keyword>
<evidence type="ECO:0000256" key="5">
    <source>
        <dbReference type="ARBA" id="ARBA00022989"/>
    </source>
</evidence>
<name>A0A198FCB1_9GAMM</name>
<feature type="transmembrane region" description="Helical" evidence="7">
    <location>
        <begin position="185"/>
        <end position="208"/>
    </location>
</feature>
<feature type="transmembrane region" description="Helical" evidence="7">
    <location>
        <begin position="276"/>
        <end position="296"/>
    </location>
</feature>
<gene>
    <name evidence="9" type="ORF">M983_3007</name>
</gene>
<dbReference type="STRING" id="1354337.M983_3007"/>
<comment type="subcellular location">
    <subcellularLocation>
        <location evidence="1">Cell membrane</location>
        <topology evidence="1">Multi-pass membrane protein</topology>
    </subcellularLocation>
</comment>
<sequence>MISSGQRLGGMVGVLIAAILWGTTGTAATYAPGLSPLAIGAVAMGIGGLLQGIIAATTIIRQRALIIQNWYFLLTGSVAVAVYPLAFYASMHNAGVTVGTVISIGSAPILSALIEYRLDALRLTRQWMCGAGVGVTGMVLLCLAESSGSSTTNDHAMMGIFLGLLAGFTYAFYSWSARRLMEAGIASRAAMGVTFGTGGILLMPVLFVTGAPLLMAWNNAAVGIYMALVPMFLGYVCYGYGLARIPASMATTITLLEPVIAALLAILLVGERLPPIGWAGVGLIVACLGIITVPAGKLSFSLVRQRKENFEITEKKES</sequence>
<evidence type="ECO:0000256" key="4">
    <source>
        <dbReference type="ARBA" id="ARBA00022692"/>
    </source>
</evidence>
<dbReference type="Pfam" id="PF00892">
    <property type="entry name" value="EamA"/>
    <property type="match status" value="2"/>
</dbReference>
<dbReference type="InterPro" id="IPR050638">
    <property type="entry name" value="AA-Vitamin_Transporters"/>
</dbReference>
<dbReference type="InterPro" id="IPR000620">
    <property type="entry name" value="EamA_dom"/>
</dbReference>
<dbReference type="OrthoDB" id="9787117at2"/>
<keyword evidence="5 7" id="KW-1133">Transmembrane helix</keyword>
<organism evidence="9 10">
    <name type="scientific">Proteus myxofaciens ATCC 19692</name>
    <dbReference type="NCBI Taxonomy" id="1354337"/>
    <lineage>
        <taxon>Bacteria</taxon>
        <taxon>Pseudomonadati</taxon>
        <taxon>Pseudomonadota</taxon>
        <taxon>Gammaproteobacteria</taxon>
        <taxon>Enterobacterales</taxon>
        <taxon>Morganellaceae</taxon>
        <taxon>Proteus</taxon>
    </lineage>
</organism>
<dbReference type="InterPro" id="IPR037185">
    <property type="entry name" value="EmrE-like"/>
</dbReference>
<dbReference type="Gene3D" id="1.10.3730.20">
    <property type="match status" value="1"/>
</dbReference>
<keyword evidence="4 7" id="KW-0812">Transmembrane</keyword>
<evidence type="ECO:0000256" key="7">
    <source>
        <dbReference type="SAM" id="Phobius"/>
    </source>
</evidence>
<keyword evidence="3" id="KW-1003">Cell membrane</keyword>
<accession>A0A198FCB1</accession>
<feature type="transmembrane region" description="Helical" evidence="7">
    <location>
        <begin position="156"/>
        <end position="173"/>
    </location>
</feature>
<evidence type="ECO:0000256" key="3">
    <source>
        <dbReference type="ARBA" id="ARBA00022475"/>
    </source>
</evidence>
<evidence type="ECO:0000313" key="10">
    <source>
        <dbReference type="Proteomes" id="UP000094023"/>
    </source>
</evidence>
<feature type="transmembrane region" description="Helical" evidence="7">
    <location>
        <begin position="94"/>
        <end position="114"/>
    </location>
</feature>
<dbReference type="EMBL" id="LXEN01000152">
    <property type="protein sequence ID" value="OAT21911.1"/>
    <property type="molecule type" value="Genomic_DNA"/>
</dbReference>
<evidence type="ECO:0000256" key="2">
    <source>
        <dbReference type="ARBA" id="ARBA00007362"/>
    </source>
</evidence>
<dbReference type="PANTHER" id="PTHR32322:SF2">
    <property type="entry name" value="EAMA DOMAIN-CONTAINING PROTEIN"/>
    <property type="match status" value="1"/>
</dbReference>
<feature type="transmembrane region" description="Helical" evidence="7">
    <location>
        <begin position="250"/>
        <end position="270"/>
    </location>
</feature>
<dbReference type="Proteomes" id="UP000094023">
    <property type="component" value="Unassembled WGS sequence"/>
</dbReference>
<evidence type="ECO:0000259" key="8">
    <source>
        <dbReference type="Pfam" id="PF00892"/>
    </source>
</evidence>
<feature type="transmembrane region" description="Helical" evidence="7">
    <location>
        <begin position="37"/>
        <end position="58"/>
    </location>
</feature>
<comment type="similarity">
    <text evidence="2">Belongs to the EamA transporter family.</text>
</comment>
<feature type="domain" description="EamA" evidence="8">
    <location>
        <begin position="10"/>
        <end position="141"/>
    </location>
</feature>
<feature type="transmembrane region" description="Helical" evidence="7">
    <location>
        <begin position="126"/>
        <end position="144"/>
    </location>
</feature>
<proteinExistence type="inferred from homology"/>